<dbReference type="Pfam" id="PF21337">
    <property type="entry name" value="Peptidase_M17_N_1"/>
    <property type="match status" value="1"/>
</dbReference>
<evidence type="ECO:0000256" key="3">
    <source>
        <dbReference type="ARBA" id="ARBA00022670"/>
    </source>
</evidence>
<protein>
    <submittedName>
        <fullName evidence="7">Leucyl aminopeptidase family protein</fullName>
    </submittedName>
</protein>
<dbReference type="GO" id="GO:0005737">
    <property type="term" value="C:cytoplasm"/>
    <property type="evidence" value="ECO:0007669"/>
    <property type="project" value="InterPro"/>
</dbReference>
<gene>
    <name evidence="7" type="ORF">DX908_11220</name>
</gene>
<dbReference type="SUPFAM" id="SSF53187">
    <property type="entry name" value="Zn-dependent exopeptidases"/>
    <property type="match status" value="1"/>
</dbReference>
<evidence type="ECO:0000256" key="1">
    <source>
        <dbReference type="ARBA" id="ARBA00009528"/>
    </source>
</evidence>
<evidence type="ECO:0000313" key="8">
    <source>
        <dbReference type="Proteomes" id="UP000264589"/>
    </source>
</evidence>
<dbReference type="Pfam" id="PF00883">
    <property type="entry name" value="Peptidase_M17"/>
    <property type="match status" value="1"/>
</dbReference>
<dbReference type="AlphaFoldDB" id="A0A371RK51"/>
<dbReference type="InParanoid" id="A0A371RK51"/>
<dbReference type="InterPro" id="IPR043472">
    <property type="entry name" value="Macro_dom-like"/>
</dbReference>
<dbReference type="PRINTS" id="PR00481">
    <property type="entry name" value="LAMNOPPTDASE"/>
</dbReference>
<keyword evidence="2 7" id="KW-0031">Aminopeptidase</keyword>
<sequence length="456" mass="47825">MSEWPAGIAAKTDDNVKGATPIHLIPAQNAEAVIEELAPSAARIAAQAGFRGELGQVLPTGAGVLIGAGSGDDPFALGAGAAALGEGHYVLKTQLPGEAAYLAALSWAFGAYRFTTYRGGAPVPTLLLGKEIDTERLIREAEAASLVRDMVNTPAEEMGPEEIEAEVRKVADAHGADVEVTTGQALVDGFPLVNAVGRAATRGPRLIDLHWGPKNAPKLTIVGKGVCFDSGGLNIKGGAGMSLMKKDMGGAANALGLARMIMAAKLNIRLRLIIPAVENAISGNAFRPGDVFRSRQGMTVEISNTDAEGRLILADGLALAAEEKPDHIISLATLTGAARVALGPDLPPIYSTRDSFAERVALRSHEIADPVWPMPLWRRYDEFLKSQIADVNHASASSFAGSITAALFLNRFVPTEIPYTHLDIFAWVPAARPGHPQGGAAMGIRALFDVVSESVT</sequence>
<dbReference type="GO" id="GO:0030145">
    <property type="term" value="F:manganese ion binding"/>
    <property type="evidence" value="ECO:0007669"/>
    <property type="project" value="InterPro"/>
</dbReference>
<feature type="domain" description="Cytosol aminopeptidase" evidence="6">
    <location>
        <begin position="304"/>
        <end position="311"/>
    </location>
</feature>
<dbReference type="InterPro" id="IPR011356">
    <property type="entry name" value="Leucine_aapep/pepB"/>
</dbReference>
<dbReference type="CDD" id="cd00433">
    <property type="entry name" value="Peptidase_M17"/>
    <property type="match status" value="1"/>
</dbReference>
<keyword evidence="8" id="KW-1185">Reference proteome</keyword>
<dbReference type="PROSITE" id="PS00631">
    <property type="entry name" value="CYTOSOL_AP"/>
    <property type="match status" value="1"/>
</dbReference>
<dbReference type="Gene3D" id="3.40.220.10">
    <property type="entry name" value="Leucine Aminopeptidase, subunit E, domain 1"/>
    <property type="match status" value="1"/>
</dbReference>
<proteinExistence type="inferred from homology"/>
<keyword evidence="4" id="KW-0378">Hydrolase</keyword>
<dbReference type="OrthoDB" id="9809354at2"/>
<reference evidence="7 8" key="1">
    <citation type="submission" date="2018-08" db="EMBL/GenBank/DDBJ databases">
        <title>Parvularcula sp. SM1705, isolated from surface water of the South Sea China.</title>
        <authorList>
            <person name="Sun L."/>
        </authorList>
    </citation>
    <scope>NUCLEOTIDE SEQUENCE [LARGE SCALE GENOMIC DNA]</scope>
    <source>
        <strain evidence="7 8">SM1705</strain>
    </source>
</reference>
<dbReference type="GO" id="GO:0006508">
    <property type="term" value="P:proteolysis"/>
    <property type="evidence" value="ECO:0007669"/>
    <property type="project" value="UniProtKB-KW"/>
</dbReference>
<dbReference type="InterPro" id="IPR000819">
    <property type="entry name" value="Peptidase_M17_C"/>
</dbReference>
<evidence type="ECO:0000259" key="6">
    <source>
        <dbReference type="PROSITE" id="PS00631"/>
    </source>
</evidence>
<dbReference type="Proteomes" id="UP000264589">
    <property type="component" value="Unassembled WGS sequence"/>
</dbReference>
<dbReference type="EMBL" id="QUQO01000001">
    <property type="protein sequence ID" value="RFB05786.1"/>
    <property type="molecule type" value="Genomic_DNA"/>
</dbReference>
<organism evidence="7 8">
    <name type="scientific">Parvularcula marina</name>
    <dbReference type="NCBI Taxonomy" id="2292771"/>
    <lineage>
        <taxon>Bacteria</taxon>
        <taxon>Pseudomonadati</taxon>
        <taxon>Pseudomonadota</taxon>
        <taxon>Alphaproteobacteria</taxon>
        <taxon>Parvularculales</taxon>
        <taxon>Parvularculaceae</taxon>
        <taxon>Parvularcula</taxon>
    </lineage>
</organism>
<dbReference type="PANTHER" id="PTHR11963">
    <property type="entry name" value="LEUCINE AMINOPEPTIDASE-RELATED"/>
    <property type="match status" value="1"/>
</dbReference>
<dbReference type="InterPro" id="IPR048816">
    <property type="entry name" value="Peptidase_M17_N_1"/>
</dbReference>
<comment type="similarity">
    <text evidence="1">Belongs to the peptidase M17 family.</text>
</comment>
<name>A0A371RK51_9PROT</name>
<evidence type="ECO:0000313" key="7">
    <source>
        <dbReference type="EMBL" id="RFB05786.1"/>
    </source>
</evidence>
<dbReference type="GO" id="GO:0070006">
    <property type="term" value="F:metalloaminopeptidase activity"/>
    <property type="evidence" value="ECO:0007669"/>
    <property type="project" value="InterPro"/>
</dbReference>
<dbReference type="RefSeq" id="WP_116392419.1">
    <property type="nucleotide sequence ID" value="NZ_QUQO01000001.1"/>
</dbReference>
<comment type="caution">
    <text evidence="7">The sequence shown here is derived from an EMBL/GenBank/DDBJ whole genome shotgun (WGS) entry which is preliminary data.</text>
</comment>
<evidence type="ECO:0000256" key="5">
    <source>
        <dbReference type="ARBA" id="ARBA00023211"/>
    </source>
</evidence>
<dbReference type="FunCoup" id="A0A371RK51">
    <property type="interactions" value="85"/>
</dbReference>
<keyword evidence="5" id="KW-0464">Manganese</keyword>
<keyword evidence="3" id="KW-0645">Protease</keyword>
<accession>A0A371RK51</accession>
<dbReference type="PANTHER" id="PTHR11963:SF20">
    <property type="entry name" value="PEPTIDASE B"/>
    <property type="match status" value="1"/>
</dbReference>
<evidence type="ECO:0000256" key="4">
    <source>
        <dbReference type="ARBA" id="ARBA00022801"/>
    </source>
</evidence>
<dbReference type="Gene3D" id="3.40.630.10">
    <property type="entry name" value="Zn peptidases"/>
    <property type="match status" value="1"/>
</dbReference>
<evidence type="ECO:0000256" key="2">
    <source>
        <dbReference type="ARBA" id="ARBA00022438"/>
    </source>
</evidence>